<dbReference type="EMBL" id="BLXT01006178">
    <property type="protein sequence ID" value="GFO29601.1"/>
    <property type="molecule type" value="Genomic_DNA"/>
</dbReference>
<proteinExistence type="predicted"/>
<accession>A0AAV4CA56</accession>
<comment type="caution">
    <text evidence="1">The sequence shown here is derived from an EMBL/GenBank/DDBJ whole genome shotgun (WGS) entry which is preliminary data.</text>
</comment>
<dbReference type="AlphaFoldDB" id="A0AAV4CA56"/>
<organism evidence="1 2">
    <name type="scientific">Plakobranchus ocellatus</name>
    <dbReference type="NCBI Taxonomy" id="259542"/>
    <lineage>
        <taxon>Eukaryota</taxon>
        <taxon>Metazoa</taxon>
        <taxon>Spiralia</taxon>
        <taxon>Lophotrochozoa</taxon>
        <taxon>Mollusca</taxon>
        <taxon>Gastropoda</taxon>
        <taxon>Heterobranchia</taxon>
        <taxon>Euthyneura</taxon>
        <taxon>Panpulmonata</taxon>
        <taxon>Sacoglossa</taxon>
        <taxon>Placobranchoidea</taxon>
        <taxon>Plakobranchidae</taxon>
        <taxon>Plakobranchus</taxon>
    </lineage>
</organism>
<gene>
    <name evidence="1" type="ORF">PoB_005610600</name>
</gene>
<dbReference type="Proteomes" id="UP000735302">
    <property type="component" value="Unassembled WGS sequence"/>
</dbReference>
<reference evidence="1 2" key="1">
    <citation type="journal article" date="2021" name="Elife">
        <title>Chloroplast acquisition without the gene transfer in kleptoplastic sea slugs, Plakobranchus ocellatus.</title>
        <authorList>
            <person name="Maeda T."/>
            <person name="Takahashi S."/>
            <person name="Yoshida T."/>
            <person name="Shimamura S."/>
            <person name="Takaki Y."/>
            <person name="Nagai Y."/>
            <person name="Toyoda A."/>
            <person name="Suzuki Y."/>
            <person name="Arimoto A."/>
            <person name="Ishii H."/>
            <person name="Satoh N."/>
            <person name="Nishiyama T."/>
            <person name="Hasebe M."/>
            <person name="Maruyama T."/>
            <person name="Minagawa J."/>
            <person name="Obokata J."/>
            <person name="Shigenobu S."/>
        </authorList>
    </citation>
    <scope>NUCLEOTIDE SEQUENCE [LARGE SCALE GENOMIC DNA]</scope>
</reference>
<sequence length="142" mass="15920">MQDRPLRCYVKHRAETSGDGVRTEWSCLAATRIAIQNDRYCSRVLPLSGRQCLECPRSSAGSVQPGWLSGRECRVNARYSAVVGSARLWKAAQQFESVRLWRAARTFIPGRGGPLIVRETGCVQLWKAVYCDSLYCLQPLLA</sequence>
<evidence type="ECO:0000313" key="2">
    <source>
        <dbReference type="Proteomes" id="UP000735302"/>
    </source>
</evidence>
<name>A0AAV4CA56_9GAST</name>
<keyword evidence="2" id="KW-1185">Reference proteome</keyword>
<protein>
    <submittedName>
        <fullName evidence="1">Uncharacterized protein</fullName>
    </submittedName>
</protein>
<evidence type="ECO:0000313" key="1">
    <source>
        <dbReference type="EMBL" id="GFO29601.1"/>
    </source>
</evidence>